<keyword evidence="9" id="KW-1133">Transmembrane helix</keyword>
<protein>
    <recommendedName>
        <fullName evidence="2">histidine kinase</fullName>
        <ecNumber evidence="2">2.7.13.3</ecNumber>
    </recommendedName>
</protein>
<feature type="domain" description="Signal transduction histidine kinase subgroup 3 dimerisation and phosphoacceptor" evidence="10">
    <location>
        <begin position="176"/>
        <end position="241"/>
    </location>
</feature>
<organism evidence="11 12">
    <name type="scientific">Leifsonia soli</name>
    <dbReference type="NCBI Taxonomy" id="582665"/>
    <lineage>
        <taxon>Bacteria</taxon>
        <taxon>Bacillati</taxon>
        <taxon>Actinomycetota</taxon>
        <taxon>Actinomycetes</taxon>
        <taxon>Micrococcales</taxon>
        <taxon>Microbacteriaceae</taxon>
        <taxon>Leifsonia</taxon>
    </lineage>
</organism>
<evidence type="ECO:0000313" key="11">
    <source>
        <dbReference type="EMBL" id="NYD74475.1"/>
    </source>
</evidence>
<feature type="transmembrane region" description="Helical" evidence="9">
    <location>
        <begin position="105"/>
        <end position="130"/>
    </location>
</feature>
<dbReference type="InterPro" id="IPR011712">
    <property type="entry name" value="Sig_transdc_His_kin_sub3_dim/P"/>
</dbReference>
<evidence type="ECO:0000256" key="9">
    <source>
        <dbReference type="SAM" id="Phobius"/>
    </source>
</evidence>
<dbReference type="GO" id="GO:0005524">
    <property type="term" value="F:ATP binding"/>
    <property type="evidence" value="ECO:0007669"/>
    <property type="project" value="UniProtKB-KW"/>
</dbReference>
<keyword evidence="4" id="KW-0808">Transferase</keyword>
<keyword evidence="9" id="KW-0812">Transmembrane</keyword>
<feature type="transmembrane region" description="Helical" evidence="9">
    <location>
        <begin position="63"/>
        <end position="80"/>
    </location>
</feature>
<dbReference type="InterPro" id="IPR050482">
    <property type="entry name" value="Sensor_HK_TwoCompSys"/>
</dbReference>
<keyword evidence="5" id="KW-0547">Nucleotide-binding</keyword>
<evidence type="ECO:0000259" key="10">
    <source>
        <dbReference type="Pfam" id="PF07730"/>
    </source>
</evidence>
<dbReference type="GO" id="GO:0016020">
    <property type="term" value="C:membrane"/>
    <property type="evidence" value="ECO:0007669"/>
    <property type="project" value="InterPro"/>
</dbReference>
<dbReference type="CDD" id="cd16917">
    <property type="entry name" value="HATPase_UhpB-NarQ-NarX-like"/>
    <property type="match status" value="1"/>
</dbReference>
<dbReference type="RefSeq" id="WP_179456342.1">
    <property type="nucleotide sequence ID" value="NZ_BAAAPX010000001.1"/>
</dbReference>
<keyword evidence="9" id="KW-0472">Membrane</keyword>
<evidence type="ECO:0000256" key="5">
    <source>
        <dbReference type="ARBA" id="ARBA00022741"/>
    </source>
</evidence>
<dbReference type="EMBL" id="JACCBJ010000001">
    <property type="protein sequence ID" value="NYD74475.1"/>
    <property type="molecule type" value="Genomic_DNA"/>
</dbReference>
<keyword evidence="8" id="KW-0902">Two-component regulatory system</keyword>
<evidence type="ECO:0000256" key="1">
    <source>
        <dbReference type="ARBA" id="ARBA00000085"/>
    </source>
</evidence>
<dbReference type="AlphaFoldDB" id="A0A852T0L5"/>
<reference evidence="11 12" key="1">
    <citation type="submission" date="2020-07" db="EMBL/GenBank/DDBJ databases">
        <title>Sequencing the genomes of 1000 actinobacteria strains.</title>
        <authorList>
            <person name="Klenk H.-P."/>
        </authorList>
    </citation>
    <scope>NUCLEOTIDE SEQUENCE [LARGE SCALE GENOMIC DNA]</scope>
    <source>
        <strain evidence="11 12">DSM 23871</strain>
    </source>
</reference>
<sequence length="381" mass="38739">MNVSLRPSWLALALTVVGAGAVGYALIRTDSGHRPVWVLVLGLVSVALWVVRGALAKAGLRRAAFACAVVLVVLGALVAAPTDGLTVVPAAIGVLVVLGDPRDPLWVGLLVGGVGIALVALGAVPAGTAIPNVLTQMGGMLLAVFAGLSRRQFRVSEEQAALLRERAVAMKEEASRIAIARDLHDVLAHSLGGLVIQLDAVDALLESGDADAARSRVVAARGLAADGLGEARRAVAALRDPVAAEPVTADAFPGAVDELVAAHRSLGGRAELRVTGDAAALTAQQAEALQRALQEGLSNARKHAPGRPVTVELVWQDDRVRLVVSNPLPATGTPASALAASGGGYGVEGMRERFAALPGGGTASAAVVAGRFVLTAEAMLR</sequence>
<dbReference type="SUPFAM" id="SSF55874">
    <property type="entry name" value="ATPase domain of HSP90 chaperone/DNA topoisomerase II/histidine kinase"/>
    <property type="match status" value="1"/>
</dbReference>
<evidence type="ECO:0000256" key="7">
    <source>
        <dbReference type="ARBA" id="ARBA00022840"/>
    </source>
</evidence>
<evidence type="ECO:0000256" key="3">
    <source>
        <dbReference type="ARBA" id="ARBA00022553"/>
    </source>
</evidence>
<dbReference type="PANTHER" id="PTHR24421:SF10">
    <property type="entry name" value="NITRATE_NITRITE SENSOR PROTEIN NARQ"/>
    <property type="match status" value="1"/>
</dbReference>
<evidence type="ECO:0000256" key="4">
    <source>
        <dbReference type="ARBA" id="ARBA00022679"/>
    </source>
</evidence>
<keyword evidence="7" id="KW-0067">ATP-binding</keyword>
<dbReference type="PANTHER" id="PTHR24421">
    <property type="entry name" value="NITRATE/NITRITE SENSOR PROTEIN NARX-RELATED"/>
    <property type="match status" value="1"/>
</dbReference>
<comment type="caution">
    <text evidence="11">The sequence shown here is derived from an EMBL/GenBank/DDBJ whole genome shotgun (WGS) entry which is preliminary data.</text>
</comment>
<name>A0A852T0L5_9MICO</name>
<comment type="catalytic activity">
    <reaction evidence="1">
        <text>ATP + protein L-histidine = ADP + protein N-phospho-L-histidine.</text>
        <dbReference type="EC" id="2.7.13.3"/>
    </reaction>
</comment>
<evidence type="ECO:0000313" key="12">
    <source>
        <dbReference type="Proteomes" id="UP000589620"/>
    </source>
</evidence>
<dbReference type="Gene3D" id="3.30.565.10">
    <property type="entry name" value="Histidine kinase-like ATPase, C-terminal domain"/>
    <property type="match status" value="1"/>
</dbReference>
<dbReference type="GO" id="GO:0000155">
    <property type="term" value="F:phosphorelay sensor kinase activity"/>
    <property type="evidence" value="ECO:0007669"/>
    <property type="project" value="InterPro"/>
</dbReference>
<accession>A0A852T0L5</accession>
<keyword evidence="6 11" id="KW-0418">Kinase</keyword>
<dbReference type="Pfam" id="PF07730">
    <property type="entry name" value="HisKA_3"/>
    <property type="match status" value="1"/>
</dbReference>
<dbReference type="InterPro" id="IPR036890">
    <property type="entry name" value="HATPase_C_sf"/>
</dbReference>
<dbReference type="EC" id="2.7.13.3" evidence="2"/>
<dbReference type="Gene3D" id="1.20.5.1930">
    <property type="match status" value="1"/>
</dbReference>
<dbReference type="GO" id="GO:0046983">
    <property type="term" value="F:protein dimerization activity"/>
    <property type="evidence" value="ECO:0007669"/>
    <property type="project" value="InterPro"/>
</dbReference>
<evidence type="ECO:0000256" key="2">
    <source>
        <dbReference type="ARBA" id="ARBA00012438"/>
    </source>
</evidence>
<proteinExistence type="predicted"/>
<keyword evidence="3" id="KW-0597">Phosphoprotein</keyword>
<dbReference type="Proteomes" id="UP000589620">
    <property type="component" value="Unassembled WGS sequence"/>
</dbReference>
<gene>
    <name evidence="11" type="ORF">BJ963_001994</name>
</gene>
<evidence type="ECO:0000256" key="6">
    <source>
        <dbReference type="ARBA" id="ARBA00022777"/>
    </source>
</evidence>
<feature type="transmembrane region" description="Helical" evidence="9">
    <location>
        <begin position="35"/>
        <end position="51"/>
    </location>
</feature>
<evidence type="ECO:0000256" key="8">
    <source>
        <dbReference type="ARBA" id="ARBA00023012"/>
    </source>
</evidence>
<keyword evidence="12" id="KW-1185">Reference proteome</keyword>